<dbReference type="Proteomes" id="UP000036908">
    <property type="component" value="Unassembled WGS sequence"/>
</dbReference>
<keyword evidence="2" id="KW-1185">Reference proteome</keyword>
<reference evidence="2" key="1">
    <citation type="submission" date="2014-11" db="EMBL/GenBank/DDBJ databases">
        <title>Genome sequencing of Roseivirga sp. D-25.</title>
        <authorList>
            <person name="Selvaratnam C."/>
            <person name="Thevarajoo S."/>
            <person name="Goh K.M."/>
            <person name="Eee R."/>
            <person name="Chan K.-G."/>
            <person name="Chong C.S."/>
        </authorList>
    </citation>
    <scope>NUCLEOTIDE SEQUENCE [LARGE SCALE GENOMIC DNA]</scope>
    <source>
        <strain evidence="2">D-25</strain>
    </source>
</reference>
<name>A0A0L8AKY6_9BACT</name>
<dbReference type="Pfam" id="PF13489">
    <property type="entry name" value="Methyltransf_23"/>
    <property type="match status" value="1"/>
</dbReference>
<dbReference type="PATRIC" id="fig|1566026.4.peg.3251"/>
<sequence>MTDKNKHITKYRRFEQTLEFMKASLPKGSKILDLGTPNDMSAYLTDYGYQVDNAYGVDFDLNPEIIAKEGYDAVTMFEVLEHLINPMGILSQVKAPKLFASVPLSLWFAKAYRNKLDEWDQHFHEFEDWQFDWLVEKSGWKILNREKWVSPVQKLGFRPILRKFTPRYYIIEAER</sequence>
<dbReference type="GO" id="GO:0008168">
    <property type="term" value="F:methyltransferase activity"/>
    <property type="evidence" value="ECO:0007669"/>
    <property type="project" value="UniProtKB-KW"/>
</dbReference>
<keyword evidence="1" id="KW-0489">Methyltransferase</keyword>
<protein>
    <submittedName>
        <fullName evidence="1">Methyltransferase</fullName>
    </submittedName>
</protein>
<comment type="caution">
    <text evidence="1">The sequence shown here is derived from an EMBL/GenBank/DDBJ whole genome shotgun (WGS) entry which is preliminary data.</text>
</comment>
<dbReference type="AlphaFoldDB" id="A0A0L8AKY6"/>
<gene>
    <name evidence="1" type="ORF">OB69_07115</name>
</gene>
<accession>A0A0L8AKY6</accession>
<organism evidence="1 2">
    <name type="scientific">Roseivirga seohaensis subsp. aquiponti</name>
    <dbReference type="NCBI Taxonomy" id="1566026"/>
    <lineage>
        <taxon>Bacteria</taxon>
        <taxon>Pseudomonadati</taxon>
        <taxon>Bacteroidota</taxon>
        <taxon>Cytophagia</taxon>
        <taxon>Cytophagales</taxon>
        <taxon>Roseivirgaceae</taxon>
        <taxon>Roseivirga</taxon>
    </lineage>
</organism>
<dbReference type="InterPro" id="IPR029063">
    <property type="entry name" value="SAM-dependent_MTases_sf"/>
</dbReference>
<evidence type="ECO:0000313" key="2">
    <source>
        <dbReference type="Proteomes" id="UP000036908"/>
    </source>
</evidence>
<dbReference type="EMBL" id="JSVA01000008">
    <property type="protein sequence ID" value="KOF03098.1"/>
    <property type="molecule type" value="Genomic_DNA"/>
</dbReference>
<dbReference type="SUPFAM" id="SSF53335">
    <property type="entry name" value="S-adenosyl-L-methionine-dependent methyltransferases"/>
    <property type="match status" value="1"/>
</dbReference>
<evidence type="ECO:0000313" key="1">
    <source>
        <dbReference type="EMBL" id="KOF03098.1"/>
    </source>
</evidence>
<keyword evidence="1" id="KW-0808">Transferase</keyword>
<proteinExistence type="predicted"/>
<dbReference type="RefSeq" id="WP_053223015.1">
    <property type="nucleotide sequence ID" value="NZ_JSVA01000008.1"/>
</dbReference>
<dbReference type="GO" id="GO:0032259">
    <property type="term" value="P:methylation"/>
    <property type="evidence" value="ECO:0007669"/>
    <property type="project" value="UniProtKB-KW"/>
</dbReference>
<dbReference type="OrthoDB" id="1123183at2"/>
<dbReference type="Gene3D" id="3.40.50.150">
    <property type="entry name" value="Vaccinia Virus protein VP39"/>
    <property type="match status" value="1"/>
</dbReference>